<comment type="caution">
    <text evidence="1">The sequence shown here is derived from an EMBL/GenBank/DDBJ whole genome shotgun (WGS) entry which is preliminary data.</text>
</comment>
<sequence>MPSAVPYLPNGDTTLKAFIFGRRTARFTKSYSRKVSRCRPSRVYYVHVSYQMVHTLELTAEALQRPN</sequence>
<evidence type="ECO:0000313" key="1">
    <source>
        <dbReference type="EMBL" id="KZS08130.1"/>
    </source>
</evidence>
<gene>
    <name evidence="1" type="ORF">APZ42_027998</name>
</gene>
<dbReference type="AlphaFoldDB" id="A0A164QWV8"/>
<proteinExistence type="predicted"/>
<evidence type="ECO:0000313" key="2">
    <source>
        <dbReference type="Proteomes" id="UP000076858"/>
    </source>
</evidence>
<name>A0A164QWV8_9CRUS</name>
<protein>
    <submittedName>
        <fullName evidence="1">Uncharacterized protein</fullName>
    </submittedName>
</protein>
<accession>A0A164QWV8</accession>
<reference evidence="1 2" key="1">
    <citation type="submission" date="2016-03" db="EMBL/GenBank/DDBJ databases">
        <title>EvidentialGene: Evidence-directed Construction of Genes on Genomes.</title>
        <authorList>
            <person name="Gilbert D.G."/>
            <person name="Choi J.-H."/>
            <person name="Mockaitis K."/>
            <person name="Colbourne J."/>
            <person name="Pfrender M."/>
        </authorList>
    </citation>
    <scope>NUCLEOTIDE SEQUENCE [LARGE SCALE GENOMIC DNA]</scope>
    <source>
        <strain evidence="1 2">Xinb3</strain>
        <tissue evidence="1">Complete organism</tissue>
    </source>
</reference>
<organism evidence="1 2">
    <name type="scientific">Daphnia magna</name>
    <dbReference type="NCBI Taxonomy" id="35525"/>
    <lineage>
        <taxon>Eukaryota</taxon>
        <taxon>Metazoa</taxon>
        <taxon>Ecdysozoa</taxon>
        <taxon>Arthropoda</taxon>
        <taxon>Crustacea</taxon>
        <taxon>Branchiopoda</taxon>
        <taxon>Diplostraca</taxon>
        <taxon>Cladocera</taxon>
        <taxon>Anomopoda</taxon>
        <taxon>Daphniidae</taxon>
        <taxon>Daphnia</taxon>
    </lineage>
</organism>
<keyword evidence="2" id="KW-1185">Reference proteome</keyword>
<dbReference type="Proteomes" id="UP000076858">
    <property type="component" value="Unassembled WGS sequence"/>
</dbReference>
<dbReference type="EMBL" id="LRGB01002330">
    <property type="protein sequence ID" value="KZS08130.1"/>
    <property type="molecule type" value="Genomic_DNA"/>
</dbReference>